<dbReference type="SUPFAM" id="SSF53098">
    <property type="entry name" value="Ribonuclease H-like"/>
    <property type="match status" value="1"/>
</dbReference>
<feature type="region of interest" description="Disordered" evidence="15">
    <location>
        <begin position="1770"/>
        <end position="1791"/>
    </location>
</feature>
<evidence type="ECO:0000256" key="2">
    <source>
        <dbReference type="ARBA" id="ARBA00004167"/>
    </source>
</evidence>
<evidence type="ECO:0000256" key="9">
    <source>
        <dbReference type="ARBA" id="ARBA00022801"/>
    </source>
</evidence>
<keyword evidence="12" id="KW-0472">Membrane</keyword>
<dbReference type="InterPro" id="IPR015943">
    <property type="entry name" value="WD40/YVTN_repeat-like_dom_sf"/>
</dbReference>
<keyword evidence="4" id="KW-0963">Cytoplasm</keyword>
<dbReference type="EMBL" id="SDOV01000001">
    <property type="protein sequence ID" value="KAH7646768.1"/>
    <property type="molecule type" value="Genomic_DNA"/>
</dbReference>
<evidence type="ECO:0000256" key="7">
    <source>
        <dbReference type="ARBA" id="ARBA00022722"/>
    </source>
</evidence>
<dbReference type="GO" id="GO:0006508">
    <property type="term" value="P:proteolysis"/>
    <property type="evidence" value="ECO:0007669"/>
    <property type="project" value="UniProtKB-KW"/>
</dbReference>
<dbReference type="InterPro" id="IPR048841">
    <property type="entry name" value="PAN2_N"/>
</dbReference>
<keyword evidence="7" id="KW-0540">Nuclease</keyword>
<dbReference type="InterPro" id="IPR001680">
    <property type="entry name" value="WD40_rpt"/>
</dbReference>
<keyword evidence="17" id="KW-0645">Protease</keyword>
<comment type="catalytic activity">
    <reaction evidence="1">
        <text>Exonucleolytic cleavage of poly(A) to 5'-AMP.</text>
        <dbReference type="EC" id="3.1.13.4"/>
    </reaction>
</comment>
<feature type="region of interest" description="Disordered" evidence="15">
    <location>
        <begin position="468"/>
        <end position="501"/>
    </location>
</feature>
<evidence type="ECO:0000256" key="5">
    <source>
        <dbReference type="ARBA" id="ARBA00022664"/>
    </source>
</evidence>
<dbReference type="GO" id="GO:0003676">
    <property type="term" value="F:nucleic acid binding"/>
    <property type="evidence" value="ECO:0007669"/>
    <property type="project" value="InterPro"/>
</dbReference>
<dbReference type="InterPro" id="IPR038765">
    <property type="entry name" value="Papain-like_cys_pep_sf"/>
</dbReference>
<evidence type="ECO:0000256" key="11">
    <source>
        <dbReference type="ARBA" id="ARBA00022989"/>
    </source>
</evidence>
<keyword evidence="5" id="KW-0507">mRNA processing</keyword>
<reference evidence="17" key="2">
    <citation type="journal article" date="2021" name="World Allergy Organ. J.">
        <title>Chromosome-level assembly of Dermatophagoides farinae genome and transcriptome reveals two novel allergens Der f 37 and Der f 39.</title>
        <authorList>
            <person name="Chen J."/>
            <person name="Cai Z."/>
            <person name="Fan D."/>
            <person name="Hu J."/>
            <person name="Hou Y."/>
            <person name="He Y."/>
            <person name="Zhang Z."/>
            <person name="Zhao Z."/>
            <person name="Gao P."/>
            <person name="Hu W."/>
            <person name="Sun J."/>
            <person name="Li J."/>
            <person name="Ji K."/>
        </authorList>
    </citation>
    <scope>NUCLEOTIDE SEQUENCE</scope>
    <source>
        <strain evidence="17">JKM2019</strain>
    </source>
</reference>
<feature type="compositionally biased region" description="Acidic residues" evidence="15">
    <location>
        <begin position="1781"/>
        <end position="1791"/>
    </location>
</feature>
<evidence type="ECO:0000256" key="4">
    <source>
        <dbReference type="ARBA" id="ARBA00022490"/>
    </source>
</evidence>
<dbReference type="Pfam" id="PF00400">
    <property type="entry name" value="WD40"/>
    <property type="match status" value="4"/>
</dbReference>
<dbReference type="PROSITE" id="PS50235">
    <property type="entry name" value="USP_3"/>
    <property type="match status" value="1"/>
</dbReference>
<dbReference type="PANTHER" id="PTHR15728">
    <property type="entry name" value="DEADENYLATION COMPLEX CATALYTIC SUBUNIT PAN2"/>
    <property type="match status" value="1"/>
</dbReference>
<evidence type="ECO:0000256" key="15">
    <source>
        <dbReference type="SAM" id="MobiDB-lite"/>
    </source>
</evidence>
<dbReference type="InterPro" id="IPR036322">
    <property type="entry name" value="WD40_repeat_dom_sf"/>
</dbReference>
<evidence type="ECO:0000256" key="6">
    <source>
        <dbReference type="ARBA" id="ARBA00022692"/>
    </source>
</evidence>
<comment type="caution">
    <text evidence="17">The sequence shown here is derived from an EMBL/GenBank/DDBJ whole genome shotgun (WGS) entry which is preliminary data.</text>
</comment>
<dbReference type="Proteomes" id="UP000828236">
    <property type="component" value="Unassembled WGS sequence"/>
</dbReference>
<dbReference type="Gene3D" id="3.30.420.10">
    <property type="entry name" value="Ribonuclease H-like superfamily/Ribonuclease H"/>
    <property type="match status" value="1"/>
</dbReference>
<feature type="repeat" description="WD" evidence="14">
    <location>
        <begin position="110"/>
        <end position="151"/>
    </location>
</feature>
<dbReference type="Gene3D" id="2.130.10.10">
    <property type="entry name" value="YVTN repeat-like/Quinoprotein amine dehydrogenase"/>
    <property type="match status" value="4"/>
</dbReference>
<evidence type="ECO:0000259" key="16">
    <source>
        <dbReference type="PROSITE" id="PS50235"/>
    </source>
</evidence>
<dbReference type="Pfam" id="PF06783">
    <property type="entry name" value="UPF0239"/>
    <property type="match status" value="1"/>
</dbReference>
<dbReference type="PROSITE" id="PS50294">
    <property type="entry name" value="WD_REPEATS_REGION"/>
    <property type="match status" value="1"/>
</dbReference>
<dbReference type="GO" id="GO:0046872">
    <property type="term" value="F:metal ion binding"/>
    <property type="evidence" value="ECO:0007669"/>
    <property type="project" value="UniProtKB-KW"/>
</dbReference>
<dbReference type="SUPFAM" id="SSF54001">
    <property type="entry name" value="Cysteine proteinases"/>
    <property type="match status" value="1"/>
</dbReference>
<dbReference type="GO" id="GO:0000289">
    <property type="term" value="P:nuclear-transcribed mRNA poly(A) tail shortening"/>
    <property type="evidence" value="ECO:0007669"/>
    <property type="project" value="TreeGrafter"/>
</dbReference>
<dbReference type="InterPro" id="IPR013520">
    <property type="entry name" value="Ribonucl_H"/>
</dbReference>
<dbReference type="GO" id="GO:0004535">
    <property type="term" value="F:poly(A)-specific ribonuclease activity"/>
    <property type="evidence" value="ECO:0007669"/>
    <property type="project" value="UniProtKB-EC"/>
</dbReference>
<keyword evidence="14" id="KW-0853">WD repeat</keyword>
<feature type="domain" description="USP" evidence="16">
    <location>
        <begin position="1320"/>
        <end position="1866"/>
    </location>
</feature>
<feature type="repeat" description="WD" evidence="14">
    <location>
        <begin position="62"/>
        <end position="95"/>
    </location>
</feature>
<dbReference type="Pfam" id="PF00929">
    <property type="entry name" value="RNase_T"/>
    <property type="match status" value="1"/>
</dbReference>
<dbReference type="InterPro" id="IPR036397">
    <property type="entry name" value="RNaseH_sf"/>
</dbReference>
<dbReference type="InterPro" id="IPR012337">
    <property type="entry name" value="RNaseH-like_sf"/>
</dbReference>
<keyword evidence="13" id="KW-0539">Nucleus</keyword>
<dbReference type="SMART" id="SM00320">
    <property type="entry name" value="WD40"/>
    <property type="match status" value="6"/>
</dbReference>
<dbReference type="PANTHER" id="PTHR15728:SF0">
    <property type="entry name" value="PAN2-PAN3 DEADENYLATION COMPLEX CATALYTIC SUBUNIT PAN2"/>
    <property type="match status" value="1"/>
</dbReference>
<keyword evidence="8" id="KW-0479">Metal-binding</keyword>
<comment type="similarity">
    <text evidence="3">Belongs to the UPF0239 family.</text>
</comment>
<evidence type="ECO:0000256" key="13">
    <source>
        <dbReference type="ARBA" id="ARBA00023242"/>
    </source>
</evidence>
<dbReference type="FunFam" id="3.30.420.10:FF:000011">
    <property type="entry name" value="PAN2-PAN3 deadenylation complex catalytic subunit PAN2"/>
    <property type="match status" value="1"/>
</dbReference>
<dbReference type="PROSITE" id="PS50082">
    <property type="entry name" value="WD_REPEATS_2"/>
    <property type="match status" value="3"/>
</dbReference>
<feature type="region of interest" description="Disordered" evidence="15">
    <location>
        <begin position="1455"/>
        <end position="1486"/>
    </location>
</feature>
<accession>A0A9D4PAF0</accession>
<evidence type="ECO:0000256" key="14">
    <source>
        <dbReference type="PROSITE-ProRule" id="PRU00221"/>
    </source>
</evidence>
<name>A0A9D4PAF0_DERFA</name>
<dbReference type="CDD" id="cd06143">
    <property type="entry name" value="PAN2_exo"/>
    <property type="match status" value="1"/>
</dbReference>
<feature type="compositionally biased region" description="Low complexity" evidence="15">
    <location>
        <begin position="1684"/>
        <end position="1694"/>
    </location>
</feature>
<reference evidence="17" key="1">
    <citation type="submission" date="2020-06" db="EMBL/GenBank/DDBJ databases">
        <authorList>
            <person name="Ji K."/>
            <person name="Li J."/>
        </authorList>
    </citation>
    <scope>NUCLEOTIDE SEQUENCE</scope>
    <source>
        <strain evidence="17">JKM2019</strain>
        <tissue evidence="17">Whole body</tissue>
    </source>
</reference>
<dbReference type="GO" id="GO:0006397">
    <property type="term" value="P:mRNA processing"/>
    <property type="evidence" value="ECO:0007669"/>
    <property type="project" value="UniProtKB-KW"/>
</dbReference>
<keyword evidence="11" id="KW-1133">Transmembrane helix</keyword>
<sequence>MTMKQYSLVNRLMNREIGSIKNPSSTTMMMNDCRQHRASKILSNMIIDENLEYNDHFYYKDLLGHYGCVNTVEFSNDGNFMISGGDDKRVLIWRVWDAIVDDDYKPRIMRKEHSSNIFCLSFDREQQRIFSGGNDDLVIVHNVETGDAIDVFAHMNDVYGISVNPTNNNIFASASNEIRIWDLRSSLNCQHLQSNGVFHGVKYNPIQPYMIATASSQFGVELYDLRQPLQRLSRFFPSYMVNSPAAMCVNFNQTGDKLLALGRKLPPVLYDVRSPYPQLLFEGDGFYNYCTLKKCSFAGQNDQYVISGSDNFYIYLWKIPDTVRNDSWPENPLKNDTTTFVAKPIQLLTGHRSIVNQVCFNHQNGGIIASTGVEKMIRLWSPLMRLGPEESNCINSKEPKFSRQLYHYTDYISELDQRDENNSNGDNNDEDFRLIAYFDIMLKRDMSLSSYSSSDDENRSYFELCDYSSSSSTTTSADNDDEQDDDHIKKNINDSYPSTDLESDLDEKFHVQNHYDFKNHNHLQTTSATSIIGNRKNLISKDYMSHTYSKRMYVRYLKSIVNIIIKQMEMILPELKEILQQQQSPRDCQKLENKKQQQQQSQQEQQQISILFLMRKLHNEFRSYQDLYKCIQIKKKYKLLMHAFRFVSELYGALRTRTLFRRPYNNHGELNLKTIIASLSKSDQINVMARKMSIIEERKLCDRKLHGLICSFYGRILHLAKLLLDVKCFINLRSNTNEFCYALLCAQSGSNDNHHQHSIFCLNKRTITRYWQTIVEQFVHIGLIFGAIFQLICIGAAIFLPCKSELATNQRESSKTSSSFESGTNERFLDESDDDQDLNVGKIYGNRHAIVDIGSNVQLSKGFTGVSCITFDNEQEILWAGNYSGHITSFVPNTTTGLTKYTSFHVDYESDVRQIVTFKEGIFSLTKNALRLSKRRGITQFTHRNEHLMKDMQCMLLRKNDHNKCGGQLLMAGNQEKLIELDIETIKPIRMIDIMDDDGGGIQNCYHMKGHPRFICMADCDGKIVLRDSDQLRIQHQFKSAAPISAIDACGNYLVTISPYSQLMMIYDLRQTKLASVTQIYQPSHIKFLSRFTTKCCIVSRNGRFSIVDLTNPSTINPINDVQMPSYDSQVTAFDISATDQAFAFGDNQNCIYIHGTCEKFDINTNRRQPEFADPIMPTPYYSLMTTNDHYTPISEISPFPYFVLPSMIDYSQLVSYMPPQQCLRVYRPVPAIGSEILRSMRVVGNIGYVVNSPGAKIPTAINNGCYTTNNGNGSIRSSPEGNEFGTDQMPHRYHFLEPNHNKVDKDEYDFSRYNSSPFPGLDSTIPNSYANNMIQCLYFIPAFRSSVINHICNREYCLVCELGFLFHMLDIAPKHNPCQANNFLRAFRTIPEVCAFKLIVPEEESLRKQFNFFKLTQQWLRFLLHQLHRESLQSSSSNNNNNNNNNLTMQILMGNNSSNGGGNNHHNNNHAKNLWPYPQQQQQPQSQQMVESEIENLKNSFVTENFSLQLTRHFHCIKCQNQWKSPYISFPVTLNYPMNQQNQNQQQSFISFSELLLNSIHTEQTIQEFCEKCQKFHNNIIERRLMSKLPPLFAINTGLDNKNAQKFWQTQTERFTKIMTNKREKYVVTNLADLDKLKQQQNNNCQGNGGDCKFYHSHRDDDDGNENNFYSWIPMSIFISKNSNNSDGSSSSSKMQIKDDYSDNGDLDKDNYIEYSLINVTSVVKSSEETFGNIVSAIKIDKSYFDARRRRQLANRKRIRRRYQNRFVGGGQQQNNNFVGDDDEDLSDENDDEELDASIIDDNEMFTIDSRTNSSSWDMENLPCYDSKMDWYLFNHYLINPITSEEVVSTDFTWKVPTILMYMKNDCMKNFPHNKLLRRTKNNMINTNVFNQCLSISQKIPMKSISFLPLDLEMEPPKKGEIVAMDAEFVMLNHEETELRSDGTRATIRPSHKSVARISCVRGSGQMQGVPFIDDYISTQDQVADYMTKFSGIQPGDLDAALSSKHLTTLKSTYLKLRFLIDNGVIFVGHGLRNDFRVINLVVPPEQVIDTVYLFQSPNSKRMVSLRFLAWHFLNLNIQSETHDSIEDAKTALALYHKYKELEMNGCAKEAIENLYQIGKECGWKIPNF</sequence>
<evidence type="ECO:0000256" key="3">
    <source>
        <dbReference type="ARBA" id="ARBA00006839"/>
    </source>
</evidence>
<evidence type="ECO:0000256" key="8">
    <source>
        <dbReference type="ARBA" id="ARBA00022723"/>
    </source>
</evidence>
<dbReference type="GO" id="GO:0016020">
    <property type="term" value="C:membrane"/>
    <property type="evidence" value="ECO:0007669"/>
    <property type="project" value="UniProtKB-SubCell"/>
</dbReference>
<evidence type="ECO:0000256" key="1">
    <source>
        <dbReference type="ARBA" id="ARBA00001663"/>
    </source>
</evidence>
<keyword evidence="9" id="KW-0378">Hydrolase</keyword>
<dbReference type="GO" id="GO:0000932">
    <property type="term" value="C:P-body"/>
    <property type="evidence" value="ECO:0007669"/>
    <property type="project" value="TreeGrafter"/>
</dbReference>
<keyword evidence="10" id="KW-0269">Exonuclease</keyword>
<dbReference type="GO" id="GO:0008233">
    <property type="term" value="F:peptidase activity"/>
    <property type="evidence" value="ECO:0007669"/>
    <property type="project" value="UniProtKB-KW"/>
</dbReference>
<dbReference type="SUPFAM" id="SSF50978">
    <property type="entry name" value="WD40 repeat-like"/>
    <property type="match status" value="2"/>
</dbReference>
<feature type="region of interest" description="Disordered" evidence="15">
    <location>
        <begin position="813"/>
        <end position="833"/>
    </location>
</feature>
<dbReference type="GO" id="GO:0031251">
    <property type="term" value="C:PAN complex"/>
    <property type="evidence" value="ECO:0007669"/>
    <property type="project" value="TreeGrafter"/>
</dbReference>
<keyword evidence="6" id="KW-0812">Transmembrane</keyword>
<evidence type="ECO:0000256" key="12">
    <source>
        <dbReference type="ARBA" id="ARBA00023136"/>
    </source>
</evidence>
<dbReference type="InterPro" id="IPR050785">
    <property type="entry name" value="PAN2-PAN3_catalytic_subunit"/>
</dbReference>
<proteinExistence type="inferred from homology"/>
<gene>
    <name evidence="17" type="ORF">HUG17_2306</name>
</gene>
<comment type="subcellular location">
    <subcellularLocation>
        <location evidence="2">Membrane</location>
        <topology evidence="2">Single-pass membrane protein</topology>
    </subcellularLocation>
</comment>
<dbReference type="InterPro" id="IPR028881">
    <property type="entry name" value="PAN2_UCH_dom"/>
</dbReference>
<dbReference type="InterPro" id="IPR028889">
    <property type="entry name" value="USP"/>
</dbReference>
<dbReference type="SMART" id="SM00479">
    <property type="entry name" value="EXOIII"/>
    <property type="match status" value="1"/>
</dbReference>
<organism evidence="17">
    <name type="scientific">Dermatophagoides farinae</name>
    <name type="common">American house dust mite</name>
    <dbReference type="NCBI Taxonomy" id="6954"/>
    <lineage>
        <taxon>Eukaryota</taxon>
        <taxon>Metazoa</taxon>
        <taxon>Ecdysozoa</taxon>
        <taxon>Arthropoda</taxon>
        <taxon>Chelicerata</taxon>
        <taxon>Arachnida</taxon>
        <taxon>Acari</taxon>
        <taxon>Acariformes</taxon>
        <taxon>Sarcoptiformes</taxon>
        <taxon>Astigmata</taxon>
        <taxon>Psoroptidia</taxon>
        <taxon>Analgoidea</taxon>
        <taxon>Pyroglyphidae</taxon>
        <taxon>Dermatophagoidinae</taxon>
        <taxon>Dermatophagoides</taxon>
    </lineage>
</organism>
<evidence type="ECO:0000313" key="17">
    <source>
        <dbReference type="EMBL" id="KAH7646768.1"/>
    </source>
</evidence>
<protein>
    <submittedName>
        <fullName evidence="17">Ubiquitin specific protease-like protein 1</fullName>
    </submittedName>
</protein>
<feature type="region of interest" description="Disordered" evidence="15">
    <location>
        <begin position="1684"/>
        <end position="1703"/>
    </location>
</feature>
<dbReference type="Pfam" id="PF20770">
    <property type="entry name" value="PAN2_N"/>
    <property type="match status" value="1"/>
</dbReference>
<dbReference type="InterPro" id="IPR009621">
    <property type="entry name" value="UPF0239"/>
</dbReference>
<feature type="repeat" description="WD" evidence="14">
    <location>
        <begin position="348"/>
        <end position="381"/>
    </location>
</feature>
<dbReference type="Gene3D" id="3.90.70.10">
    <property type="entry name" value="Cysteine proteinases"/>
    <property type="match status" value="1"/>
</dbReference>
<evidence type="ECO:0000256" key="10">
    <source>
        <dbReference type="ARBA" id="ARBA00022839"/>
    </source>
</evidence>
<dbReference type="Pfam" id="PF13423">
    <property type="entry name" value="UCH_1"/>
    <property type="match status" value="1"/>
</dbReference>